<dbReference type="GeneID" id="34558376"/>
<protein>
    <submittedName>
        <fullName evidence="1">Uncharacterized protein</fullName>
    </submittedName>
</protein>
<sequence length="373" mass="41856">MGCIRRLFAFLEEGPKHASSKGKPSRRLVKAAVAINKMNRKPSTDSFRHDTVVSDSLVTVTQGHMGTCKGSSESVSCRSQTTAHQDENAISASVTNTTFEPENQLAWTHSESQEGTQAFPLGSKTITSQPLNAETPNDTNYRRQRSISDVEPFPLLNTSFGRTLKSRKKVSGLTNLYQSQAISPIEPISIRPEKRRIRQVSVSQLSTVSSNSARELCDLDDNVFVKFPSFEQAGVKQLDGLLEHERCLAQYCDQDEDDHEWGIDCQDIDEAVVSKKRHYNVVNYNAYIGDSVIQQIYEEFPEAKAEDFKTATKPARNLRFGNYLTGTYMKIKSEDGTSKPVKKPRKWATGFLQKIVWHFFPKKTVPAVPLATQ</sequence>
<dbReference type="AlphaFoldDB" id="A0A1G4BDL5"/>
<name>A0A1G4BDL5_9PEZI</name>
<dbReference type="RefSeq" id="XP_022476571.1">
    <property type="nucleotide sequence ID" value="XM_022616866.1"/>
</dbReference>
<evidence type="ECO:0000313" key="2">
    <source>
        <dbReference type="Proteomes" id="UP000176998"/>
    </source>
</evidence>
<proteinExistence type="predicted"/>
<keyword evidence="2" id="KW-1185">Reference proteome</keyword>
<accession>A0A1G4BDL5</accession>
<reference evidence="1 2" key="1">
    <citation type="submission" date="2016-09" db="EMBL/GenBank/DDBJ databases">
        <authorList>
            <person name="Capua I."/>
            <person name="De Benedictis P."/>
            <person name="Joannis T."/>
            <person name="Lombin L.H."/>
            <person name="Cattoli G."/>
        </authorList>
    </citation>
    <scope>NUCLEOTIDE SEQUENCE [LARGE SCALE GENOMIC DNA]</scope>
    <source>
        <strain evidence="1 2">IMI 309357</strain>
    </source>
</reference>
<comment type="caution">
    <text evidence="1">The sequence shown here is derived from an EMBL/GenBank/DDBJ whole genome shotgun (WGS) entry which is preliminary data.</text>
</comment>
<gene>
    <name evidence="1" type="ORF">CORC01_05222</name>
</gene>
<dbReference type="EMBL" id="MJBS01000036">
    <property type="protein sequence ID" value="OHE99422.1"/>
    <property type="molecule type" value="Genomic_DNA"/>
</dbReference>
<dbReference type="Proteomes" id="UP000176998">
    <property type="component" value="Unassembled WGS sequence"/>
</dbReference>
<evidence type="ECO:0000313" key="1">
    <source>
        <dbReference type="EMBL" id="OHE99422.1"/>
    </source>
</evidence>
<dbReference type="OrthoDB" id="4845016at2759"/>
<organism evidence="1 2">
    <name type="scientific">Colletotrichum orchidophilum</name>
    <dbReference type="NCBI Taxonomy" id="1209926"/>
    <lineage>
        <taxon>Eukaryota</taxon>
        <taxon>Fungi</taxon>
        <taxon>Dikarya</taxon>
        <taxon>Ascomycota</taxon>
        <taxon>Pezizomycotina</taxon>
        <taxon>Sordariomycetes</taxon>
        <taxon>Hypocreomycetidae</taxon>
        <taxon>Glomerellales</taxon>
        <taxon>Glomerellaceae</taxon>
        <taxon>Colletotrichum</taxon>
    </lineage>
</organism>